<feature type="domain" description="YhfZ helix-turn-helix" evidence="1">
    <location>
        <begin position="25"/>
        <end position="71"/>
    </location>
</feature>
<dbReference type="InterPro" id="IPR036390">
    <property type="entry name" value="WH_DNA-bd_sf"/>
</dbReference>
<feature type="domain" description="Uncharacterised protein YhfZ C-terminal" evidence="2">
    <location>
        <begin position="75"/>
        <end position="307"/>
    </location>
</feature>
<dbReference type="NCBIfam" id="NF041241">
    <property type="entry name" value="YhfZ_full"/>
    <property type="match status" value="1"/>
</dbReference>
<evidence type="ECO:0000313" key="4">
    <source>
        <dbReference type="Proteomes" id="UP001523262"/>
    </source>
</evidence>
<evidence type="ECO:0000313" key="3">
    <source>
        <dbReference type="EMBL" id="MCM2533325.1"/>
    </source>
</evidence>
<sequence>MWESLYSKNGLAAINIALELLAIETGHKIPTVTYFCETLGLGRGTVQGAIKLLEMVGAIQLETRGHLGTFLLNKDVSVLLDISGTGPLVGAMPLPYSKKYEGLATGIVDGFNCLNKRISLAYMRGASNRLEALKTRRYDFAIVSRLAAEEGIKPHIGLEIVKSFGLGSYVSEHKIFLADPSKVKIESGMRVGIDRSSPDQTNITLLECENLNVQLVDMNYMQLFQMLKENQIDAAVWNIDEVRSVETFNAVEFQSEIAKNLTKKTSEATIVIDTSRSDVKKQISLLNTEIVLNAQKMVETGERYPQY</sequence>
<evidence type="ECO:0000259" key="2">
    <source>
        <dbReference type="Pfam" id="PF14503"/>
    </source>
</evidence>
<organism evidence="3 4">
    <name type="scientific">Neobacillus pocheonensis</name>
    <dbReference type="NCBI Taxonomy" id="363869"/>
    <lineage>
        <taxon>Bacteria</taxon>
        <taxon>Bacillati</taxon>
        <taxon>Bacillota</taxon>
        <taxon>Bacilli</taxon>
        <taxon>Bacillales</taxon>
        <taxon>Bacillaceae</taxon>
        <taxon>Neobacillus</taxon>
    </lineage>
</organism>
<reference evidence="3 4" key="1">
    <citation type="submission" date="2022-06" db="EMBL/GenBank/DDBJ databases">
        <authorList>
            <person name="Jeon C.O."/>
        </authorList>
    </citation>
    <scope>NUCLEOTIDE SEQUENCE [LARGE SCALE GENOMIC DNA]</scope>
    <source>
        <strain evidence="3 4">KCTC 13943</strain>
    </source>
</reference>
<dbReference type="SUPFAM" id="SSF53850">
    <property type="entry name" value="Periplasmic binding protein-like II"/>
    <property type="match status" value="1"/>
</dbReference>
<dbReference type="InterPro" id="IPR032791">
    <property type="entry name" value="YhfZ_C"/>
</dbReference>
<dbReference type="EMBL" id="JAMQCR010000001">
    <property type="protein sequence ID" value="MCM2533325.1"/>
    <property type="molecule type" value="Genomic_DNA"/>
</dbReference>
<keyword evidence="4" id="KW-1185">Reference proteome</keyword>
<dbReference type="InterPro" id="IPR041444">
    <property type="entry name" value="HTH_41"/>
</dbReference>
<dbReference type="Pfam" id="PF14502">
    <property type="entry name" value="HTH_41"/>
    <property type="match status" value="1"/>
</dbReference>
<protein>
    <submittedName>
        <fullName evidence="3">Transcriptional regulator</fullName>
    </submittedName>
</protein>
<dbReference type="Proteomes" id="UP001523262">
    <property type="component" value="Unassembled WGS sequence"/>
</dbReference>
<dbReference type="SUPFAM" id="SSF46785">
    <property type="entry name" value="Winged helix' DNA-binding domain"/>
    <property type="match status" value="1"/>
</dbReference>
<dbReference type="Gene3D" id="3.40.190.10">
    <property type="entry name" value="Periplasmic binding protein-like II"/>
    <property type="match status" value="2"/>
</dbReference>
<dbReference type="InterPro" id="IPR036388">
    <property type="entry name" value="WH-like_DNA-bd_sf"/>
</dbReference>
<evidence type="ECO:0000259" key="1">
    <source>
        <dbReference type="Pfam" id="PF14502"/>
    </source>
</evidence>
<proteinExistence type="predicted"/>
<comment type="caution">
    <text evidence="3">The sequence shown here is derived from an EMBL/GenBank/DDBJ whole genome shotgun (WGS) entry which is preliminary data.</text>
</comment>
<name>A0ABT0WAG8_9BACI</name>
<dbReference type="Pfam" id="PF14503">
    <property type="entry name" value="YhfZ_C"/>
    <property type="match status" value="1"/>
</dbReference>
<gene>
    <name evidence="3" type="ORF">NDK43_14105</name>
</gene>
<accession>A0ABT0WAG8</accession>
<dbReference type="Gene3D" id="1.10.10.10">
    <property type="entry name" value="Winged helix-like DNA-binding domain superfamily/Winged helix DNA-binding domain"/>
    <property type="match status" value="1"/>
</dbReference>